<keyword evidence="8" id="KW-1185">Reference proteome</keyword>
<keyword evidence="1" id="KW-0547">Nucleotide-binding</keyword>
<evidence type="ECO:0000259" key="5">
    <source>
        <dbReference type="PROSITE" id="PS51192"/>
    </source>
</evidence>
<dbReference type="PANTHER" id="PTHR45626:SF22">
    <property type="entry name" value="DNA REPAIR PROTEIN RAD5"/>
    <property type="match status" value="1"/>
</dbReference>
<sequence length="1273" mass="141111">MGRWQQEYERRWRSYNAAVLRASDAAPPYASYTVTAADVDALQAVLRALGSQTDVHTLRPAKRPPRSRPEERSALHRQRRRRQSSVRFTTPLVTAEDSGAVGAYLPMTQVLQDDDPMASDVDVDSGSGSERDSDDGSAYDSDASMKSDESYVYRTPQPKLKTRRRSSTSFRSSTSTFPAFTPQDLRHSLDQGHRESASQSLRHRLAGVSPIGPARLRFSVDSALNACSRGSITVLEDSGAELCDTIAMQSPVAMDATRRLTMGLTPRPAPVARERREEEEEEEHEPAMDPTTPDVGELDVSMQSMHLSEDHSFRDDGEIEMDTGREADADPSHERSSPGIVLSEALEKERAPVERPVATQLDFNDASDDDEEQQIVGESAALSPRKNPPRWRWSAGSMQDPASQRQQQQPEIKSEPPEIIVIDDDEMVGNTEESGETNGRTTEATAGVAEEEEEATAEAVDDRLQRAGLRLSDDEPTVNPTGRATAVERRTTAQSSSRPSATSRSRNAAPRSVFRTKLPLPVETYYSSVDERRRRRRRQLEDKIAAATASTVLTVPELRVTLAPYQRKAVDWMLERERFPKRPAIDDGTCSTESGSDGGGSNRQRAAYYARLTDKVRGGILADEMGLGKTICCIAMICESLRAERERLDSEGASDSGPSNEDSGSSDGPDRRRLPRLSAPTLIITPLSILSQWEREIRDKTNLSVMTYQGQARKQLQSVVDFMGVDVVLSTYDTLRLKECKVSSKRRRQRGAEPDGEDNGNDLDGGSSDEDPAVELLNQQLDDSTEWRTSARRLSASKKAAQACKLHQLTWHRVILDESHLITNASCARAKAAFALKSRRRWCVTGTPFQNSGRDLSALLGFLGVDALSPHDDALGRGDLQRILSHLMLRRFKSTVDAVTREPIVQLPTKIEETIELEFQSDLEKAYYTLLHHSTKRQVMQYLGRRGGSGRSRRAPSGPSTQQHFMHVFELLLRLRQCCNASELVTNDAVGEIRAHEPSQRARVGSLPRAEAELLQRALASEAPRQPSTKIQALLREIAAAKSAGERVLVISQWTSFLDLVGDAIDAENARASRAASSGAVVFGRLDGRMSSREREQVVATFQHERRLDVLLVSLRTGGLGLNLTAASQVFIMEPSWNPSIETQAVDRAHRVGQFAARVRVVRFLMRGTIEERVVALQERKRRLAAHALGDSSRTEAAPIDKEPTLSRDDLRELFTQDPGCVDAGDEDVHDDSCGQQAPTDEDDEAQREKDMAADDSSHSHLRVEEAIWDDMD</sequence>
<comment type="caution">
    <text evidence="7">The sequence shown here is derived from an EMBL/GenBank/DDBJ whole genome shotgun (WGS) entry which is preliminary data.</text>
</comment>
<dbReference type="Gene3D" id="3.40.50.300">
    <property type="entry name" value="P-loop containing nucleotide triphosphate hydrolases"/>
    <property type="match status" value="1"/>
</dbReference>
<feature type="compositionally biased region" description="Low complexity" evidence="4">
    <location>
        <begin position="492"/>
        <end position="512"/>
    </location>
</feature>
<dbReference type="AlphaFoldDB" id="A0AAD5Q8U8"/>
<dbReference type="PANTHER" id="PTHR45626">
    <property type="entry name" value="TRANSCRIPTION TERMINATION FACTOR 2-RELATED"/>
    <property type="match status" value="1"/>
</dbReference>
<dbReference type="GO" id="GO:0008094">
    <property type="term" value="F:ATP-dependent activity, acting on DNA"/>
    <property type="evidence" value="ECO:0007669"/>
    <property type="project" value="TreeGrafter"/>
</dbReference>
<feature type="region of interest" description="Disordered" evidence="4">
    <location>
        <begin position="1188"/>
        <end position="1273"/>
    </location>
</feature>
<feature type="region of interest" description="Disordered" evidence="4">
    <location>
        <begin position="648"/>
        <end position="677"/>
    </location>
</feature>
<dbReference type="GO" id="GO:0016787">
    <property type="term" value="F:hydrolase activity"/>
    <property type="evidence" value="ECO:0007669"/>
    <property type="project" value="UniProtKB-KW"/>
</dbReference>
<gene>
    <name evidence="7" type="ORF">P43SY_010090</name>
</gene>
<reference evidence="7" key="1">
    <citation type="submission" date="2021-12" db="EMBL/GenBank/DDBJ databases">
        <title>Prjna785345.</title>
        <authorList>
            <person name="Rujirawat T."/>
            <person name="Krajaejun T."/>
        </authorList>
    </citation>
    <scope>NUCLEOTIDE SEQUENCE</scope>
    <source>
        <strain evidence="7">Pi057C3</strain>
    </source>
</reference>
<evidence type="ECO:0000313" key="7">
    <source>
        <dbReference type="EMBL" id="KAJ0406034.1"/>
    </source>
</evidence>
<feature type="compositionally biased region" description="Low complexity" evidence="4">
    <location>
        <begin position="167"/>
        <end position="177"/>
    </location>
</feature>
<dbReference type="InterPro" id="IPR049730">
    <property type="entry name" value="SNF2/RAD54-like_C"/>
</dbReference>
<dbReference type="Pfam" id="PF00271">
    <property type="entry name" value="Helicase_C"/>
    <property type="match status" value="1"/>
</dbReference>
<feature type="compositionally biased region" description="Basic and acidic residues" evidence="4">
    <location>
        <begin position="184"/>
        <end position="196"/>
    </location>
</feature>
<proteinExistence type="predicted"/>
<protein>
    <submittedName>
        <fullName evidence="7">Uncharacterized protein</fullName>
    </submittedName>
</protein>
<evidence type="ECO:0000313" key="8">
    <source>
        <dbReference type="Proteomes" id="UP001209570"/>
    </source>
</evidence>
<dbReference type="SMART" id="SM00490">
    <property type="entry name" value="HELICc"/>
    <property type="match status" value="1"/>
</dbReference>
<dbReference type="CDD" id="cd18008">
    <property type="entry name" value="DEXDc_SHPRH-like"/>
    <property type="match status" value="1"/>
</dbReference>
<feature type="compositionally biased region" description="Acidic residues" evidence="4">
    <location>
        <begin position="112"/>
        <end position="123"/>
    </location>
</feature>
<evidence type="ECO:0000259" key="6">
    <source>
        <dbReference type="PROSITE" id="PS51194"/>
    </source>
</evidence>
<dbReference type="InterPro" id="IPR027417">
    <property type="entry name" value="P-loop_NTPase"/>
</dbReference>
<feature type="compositionally biased region" description="Polar residues" evidence="4">
    <location>
        <begin position="656"/>
        <end position="666"/>
    </location>
</feature>
<feature type="compositionally biased region" description="Acidic residues" evidence="4">
    <location>
        <begin position="754"/>
        <end position="771"/>
    </location>
</feature>
<dbReference type="InterPro" id="IPR014001">
    <property type="entry name" value="Helicase_ATP-bd"/>
</dbReference>
<feature type="compositionally biased region" description="Basic and acidic residues" evidence="4">
    <location>
        <begin position="1247"/>
        <end position="1266"/>
    </location>
</feature>
<dbReference type="GO" id="GO:0005634">
    <property type="term" value="C:nucleus"/>
    <property type="evidence" value="ECO:0007669"/>
    <property type="project" value="TreeGrafter"/>
</dbReference>
<dbReference type="InterPro" id="IPR050628">
    <property type="entry name" value="SNF2_RAD54_helicase_TF"/>
</dbReference>
<dbReference type="SMART" id="SM00487">
    <property type="entry name" value="DEXDc"/>
    <property type="match status" value="1"/>
</dbReference>
<evidence type="ECO:0000256" key="3">
    <source>
        <dbReference type="ARBA" id="ARBA00022840"/>
    </source>
</evidence>
<feature type="region of interest" description="Disordered" evidence="4">
    <location>
        <begin position="53"/>
        <end position="93"/>
    </location>
</feature>
<dbReference type="EMBL" id="JAKCXM010000037">
    <property type="protein sequence ID" value="KAJ0406034.1"/>
    <property type="molecule type" value="Genomic_DNA"/>
</dbReference>
<dbReference type="GO" id="GO:0006281">
    <property type="term" value="P:DNA repair"/>
    <property type="evidence" value="ECO:0007669"/>
    <property type="project" value="TreeGrafter"/>
</dbReference>
<dbReference type="InterPro" id="IPR001650">
    <property type="entry name" value="Helicase_C-like"/>
</dbReference>
<accession>A0AAD5Q8U8</accession>
<keyword evidence="2" id="KW-0378">Hydrolase</keyword>
<evidence type="ECO:0000256" key="1">
    <source>
        <dbReference type="ARBA" id="ARBA00022741"/>
    </source>
</evidence>
<dbReference type="PROSITE" id="PS51192">
    <property type="entry name" value="HELICASE_ATP_BIND_1"/>
    <property type="match status" value="1"/>
</dbReference>
<feature type="region of interest" description="Disordered" evidence="4">
    <location>
        <begin position="362"/>
        <end position="513"/>
    </location>
</feature>
<dbReference type="Proteomes" id="UP001209570">
    <property type="component" value="Unassembled WGS sequence"/>
</dbReference>
<name>A0AAD5Q8U8_PYTIN</name>
<dbReference type="Pfam" id="PF00176">
    <property type="entry name" value="SNF2-rel_dom"/>
    <property type="match status" value="1"/>
</dbReference>
<keyword evidence="3" id="KW-0067">ATP-binding</keyword>
<dbReference type="PROSITE" id="PS51194">
    <property type="entry name" value="HELICASE_CTER"/>
    <property type="match status" value="1"/>
</dbReference>
<feature type="compositionally biased region" description="Basic residues" evidence="4">
    <location>
        <begin position="75"/>
        <end position="84"/>
    </location>
</feature>
<dbReference type="CDD" id="cd18793">
    <property type="entry name" value="SF2_C_SNF"/>
    <property type="match status" value="1"/>
</dbReference>
<dbReference type="InterPro" id="IPR038718">
    <property type="entry name" value="SNF2-like_sf"/>
</dbReference>
<feature type="region of interest" description="Disordered" evidence="4">
    <location>
        <begin position="583"/>
        <end position="603"/>
    </location>
</feature>
<organism evidence="7 8">
    <name type="scientific">Pythium insidiosum</name>
    <name type="common">Pythiosis disease agent</name>
    <dbReference type="NCBI Taxonomy" id="114742"/>
    <lineage>
        <taxon>Eukaryota</taxon>
        <taxon>Sar</taxon>
        <taxon>Stramenopiles</taxon>
        <taxon>Oomycota</taxon>
        <taxon>Peronosporomycetes</taxon>
        <taxon>Pythiales</taxon>
        <taxon>Pythiaceae</taxon>
        <taxon>Pythium</taxon>
    </lineage>
</organism>
<dbReference type="GO" id="GO:0005524">
    <property type="term" value="F:ATP binding"/>
    <property type="evidence" value="ECO:0007669"/>
    <property type="project" value="UniProtKB-KW"/>
</dbReference>
<evidence type="ECO:0000256" key="4">
    <source>
        <dbReference type="SAM" id="MobiDB-lite"/>
    </source>
</evidence>
<feature type="region of interest" description="Disordered" evidence="4">
    <location>
        <begin position="743"/>
        <end position="771"/>
    </location>
</feature>
<evidence type="ECO:0000256" key="2">
    <source>
        <dbReference type="ARBA" id="ARBA00022801"/>
    </source>
</evidence>
<dbReference type="SUPFAM" id="SSF52540">
    <property type="entry name" value="P-loop containing nucleoside triphosphate hydrolases"/>
    <property type="match status" value="2"/>
</dbReference>
<feature type="domain" description="Helicase ATP-binding" evidence="5">
    <location>
        <begin position="610"/>
        <end position="866"/>
    </location>
</feature>
<dbReference type="InterPro" id="IPR000330">
    <property type="entry name" value="SNF2_N"/>
</dbReference>
<feature type="region of interest" description="Disordered" evidence="4">
    <location>
        <begin position="266"/>
        <end position="297"/>
    </location>
</feature>
<feature type="compositionally biased region" description="Basic and acidic residues" evidence="4">
    <location>
        <begin position="1199"/>
        <end position="1215"/>
    </location>
</feature>
<dbReference type="Gene3D" id="3.40.50.10810">
    <property type="entry name" value="Tandem AAA-ATPase domain"/>
    <property type="match status" value="2"/>
</dbReference>
<feature type="domain" description="Helicase C-terminal" evidence="6">
    <location>
        <begin position="1030"/>
        <end position="1212"/>
    </location>
</feature>
<feature type="region of interest" description="Disordered" evidence="4">
    <location>
        <begin position="110"/>
        <end position="197"/>
    </location>
</feature>